<protein>
    <submittedName>
        <fullName evidence="2">Lysophospholipase</fullName>
    </submittedName>
</protein>
<proteinExistence type="predicted"/>
<gene>
    <name evidence="2" type="ORF">EUZ87_13495</name>
</gene>
<dbReference type="InterPro" id="IPR036514">
    <property type="entry name" value="SGNH_hydro_sf"/>
</dbReference>
<dbReference type="PANTHER" id="PTHR30383">
    <property type="entry name" value="THIOESTERASE 1/PROTEASE 1/LYSOPHOSPHOLIPASE L1"/>
    <property type="match status" value="1"/>
</dbReference>
<dbReference type="GO" id="GO:0004622">
    <property type="term" value="F:phosphatidylcholine lysophospholipase activity"/>
    <property type="evidence" value="ECO:0007669"/>
    <property type="project" value="TreeGrafter"/>
</dbReference>
<dbReference type="AlphaFoldDB" id="A0A4Q9XYW4"/>
<dbReference type="InterPro" id="IPR013830">
    <property type="entry name" value="SGNH_hydro"/>
</dbReference>
<feature type="domain" description="SGNH hydrolase-type esterase" evidence="1">
    <location>
        <begin position="58"/>
        <end position="214"/>
    </location>
</feature>
<dbReference type="RefSeq" id="WP_131510445.1">
    <property type="nucleotide sequence ID" value="NZ_CAKMBI010000047.1"/>
</dbReference>
<dbReference type="SUPFAM" id="SSF52266">
    <property type="entry name" value="SGNH hydrolase"/>
    <property type="match status" value="1"/>
</dbReference>
<sequence length="224" mass="25203">MTNESIQLTNLDPRIIQFQNNIREKYSAANQTALKGQIVITGSSTVEIFPIEKLQTKLHLKHKIYNRGIRATTTADELNHMNTLIFDLQPSILFLQIGANDMGFNLSEKTMMQNYDQIMTQVASKLPDTQVYIMAYYPINTVADFNTADDPHPNIAQHRTNAMTRAANIKVKALAAKHNFDFIDLNAGLTDTDGNLKKALTFDGLHPLPAGYDIIFNNMSPYLK</sequence>
<dbReference type="Gene3D" id="3.40.50.1110">
    <property type="entry name" value="SGNH hydrolase"/>
    <property type="match status" value="1"/>
</dbReference>
<evidence type="ECO:0000313" key="2">
    <source>
        <dbReference type="EMBL" id="TBX38411.1"/>
    </source>
</evidence>
<accession>A0A4Q9XYW4</accession>
<comment type="caution">
    <text evidence="2">The sequence shown here is derived from an EMBL/GenBank/DDBJ whole genome shotgun (WGS) entry which is preliminary data.</text>
</comment>
<organism evidence="2 3">
    <name type="scientific">Lactiplantibacillus paraplantarum</name>
    <dbReference type="NCBI Taxonomy" id="60520"/>
    <lineage>
        <taxon>Bacteria</taxon>
        <taxon>Bacillati</taxon>
        <taxon>Bacillota</taxon>
        <taxon>Bacilli</taxon>
        <taxon>Lactobacillales</taxon>
        <taxon>Lactobacillaceae</taxon>
        <taxon>Lactiplantibacillus</taxon>
    </lineage>
</organism>
<dbReference type="InterPro" id="IPR051532">
    <property type="entry name" value="Ester_Hydrolysis_Enzymes"/>
</dbReference>
<evidence type="ECO:0000313" key="3">
    <source>
        <dbReference type="Proteomes" id="UP000292648"/>
    </source>
</evidence>
<evidence type="ECO:0000259" key="1">
    <source>
        <dbReference type="Pfam" id="PF13472"/>
    </source>
</evidence>
<dbReference type="EMBL" id="SEHH01000115">
    <property type="protein sequence ID" value="TBX38411.1"/>
    <property type="molecule type" value="Genomic_DNA"/>
</dbReference>
<name>A0A4Q9XYW4_9LACO</name>
<dbReference type="PANTHER" id="PTHR30383:SF5">
    <property type="entry name" value="SGNH HYDROLASE-TYPE ESTERASE DOMAIN-CONTAINING PROTEIN"/>
    <property type="match status" value="1"/>
</dbReference>
<dbReference type="Pfam" id="PF13472">
    <property type="entry name" value="Lipase_GDSL_2"/>
    <property type="match status" value="1"/>
</dbReference>
<reference evidence="2 3" key="1">
    <citation type="submission" date="2019-01" db="EMBL/GenBank/DDBJ databases">
        <title>Draft genome sequence of Lactobacillus paraplantarum OSY-TC318, a Producer of the novel lantibiotic Paraplantaracin TC318.</title>
        <authorList>
            <person name="Hussein W.E."/>
            <person name="Huang E."/>
            <person name="Yousef A.E."/>
        </authorList>
    </citation>
    <scope>NUCLEOTIDE SEQUENCE [LARGE SCALE GENOMIC DNA]</scope>
    <source>
        <strain evidence="2 3">OSY-TC318</strain>
    </source>
</reference>
<dbReference type="Proteomes" id="UP000292648">
    <property type="component" value="Unassembled WGS sequence"/>
</dbReference>